<dbReference type="PROSITE" id="PS50924">
    <property type="entry name" value="MHYT"/>
    <property type="match status" value="1"/>
</dbReference>
<feature type="transmembrane region" description="Helical" evidence="1">
    <location>
        <begin position="146"/>
        <end position="165"/>
    </location>
</feature>
<dbReference type="Pfam" id="PF00563">
    <property type="entry name" value="EAL"/>
    <property type="match status" value="1"/>
</dbReference>
<dbReference type="NCBIfam" id="TIGR00254">
    <property type="entry name" value="GGDEF"/>
    <property type="match status" value="1"/>
</dbReference>
<dbReference type="InterPro" id="IPR043128">
    <property type="entry name" value="Rev_trsase/Diguanyl_cyclase"/>
</dbReference>
<evidence type="ECO:0000259" key="3">
    <source>
        <dbReference type="PROSITE" id="PS50887"/>
    </source>
</evidence>
<sequence>MMTVLGCIVYEHNIWLVLVAVLLCGTGSWVTSRLFSKTTTATGKQRIGWQAMTALSAGVAIWCTHFVAMLGYDAGVPIGFDLSLTVVSLLVVLFGNAIGFAVAVSNRHPIMPALGGAIVGLAISTMHYTGMMAYRVQGIVSWDRTYLVASIVLSVALSSAALHFGMRKGCNVMAVVLTLAIAVLHFTGMTAFKVEPMYVDGSFSNPDSLWTLAIAISGMAFVIVACGLVSYLIDNGTRAETIAHLRQMALYDALTGLPNRANFNERLEEELALADAQKGRLAMIGIDLNRFKEINDTRGHHVGDDVLTDLGLRLKQLVREDKGEFVARVGGDEFAALFRIQDDEMVGINRFLKRLETVMFTPINIDEAQIVAGASFGVALYPDDATTKETLVSNADLAMYRAKSQLTEKRICFYEAGMDKAVKARRCMAADLRKALSRDELSIHYQVQTSVSTGEITGYEALLRWHHPERGFIPPSDFIPLAEENGLILQLGEWVLRTACAAAASWEPACKVAVNLSAVQFAAGDLPKLVMSILLETGLPPHRLELELTETAILKDRERAFHMLRQIKSYGVSIALDDFGIGYSSIDTLRSFPFSKIKLDRSFIDESHSSQEALTIIRTVLALGKGLKIPVLAEGVETREQLSLLASEGCGEAQGYLLGRPASLDQILATGRLRIIERPLPLPRTAIHDPFGLSDVAIGRTGTDS</sequence>
<proteinExistence type="predicted"/>
<gene>
    <name evidence="5" type="ORF">DC430_01940</name>
</gene>
<dbReference type="SUPFAM" id="SSF141868">
    <property type="entry name" value="EAL domain-like"/>
    <property type="match status" value="1"/>
</dbReference>
<dbReference type="EMBL" id="QDFR01000001">
    <property type="protein sequence ID" value="PVE56569.1"/>
    <property type="molecule type" value="Genomic_DNA"/>
</dbReference>
<feature type="transmembrane region" description="Helical" evidence="1">
    <location>
        <begin position="212"/>
        <end position="233"/>
    </location>
</feature>
<feature type="domain" description="MHYT" evidence="4">
    <location>
        <begin position="12"/>
        <end position="195"/>
    </location>
</feature>
<dbReference type="PROSITE" id="PS50887">
    <property type="entry name" value="GGDEF"/>
    <property type="match status" value="1"/>
</dbReference>
<dbReference type="InterPro" id="IPR029787">
    <property type="entry name" value="Nucleotide_cyclase"/>
</dbReference>
<dbReference type="Proteomes" id="UP000244335">
    <property type="component" value="Unassembled WGS sequence"/>
</dbReference>
<feature type="transmembrane region" description="Helical" evidence="1">
    <location>
        <begin position="47"/>
        <end position="70"/>
    </location>
</feature>
<dbReference type="PANTHER" id="PTHR44757:SF2">
    <property type="entry name" value="BIOFILM ARCHITECTURE MAINTENANCE PROTEIN MBAA"/>
    <property type="match status" value="1"/>
</dbReference>
<dbReference type="Gene3D" id="3.20.20.450">
    <property type="entry name" value="EAL domain"/>
    <property type="match status" value="1"/>
</dbReference>
<dbReference type="InterPro" id="IPR005330">
    <property type="entry name" value="MHYT_dom"/>
</dbReference>
<dbReference type="SMART" id="SM00052">
    <property type="entry name" value="EAL"/>
    <property type="match status" value="1"/>
</dbReference>
<evidence type="ECO:0000259" key="2">
    <source>
        <dbReference type="PROSITE" id="PS50883"/>
    </source>
</evidence>
<name>A0AA92HAK3_RHIRH</name>
<dbReference type="Pfam" id="PF00990">
    <property type="entry name" value="GGDEF"/>
    <property type="match status" value="1"/>
</dbReference>
<keyword evidence="1" id="KW-1133">Transmembrane helix</keyword>
<dbReference type="SUPFAM" id="SSF55073">
    <property type="entry name" value="Nucleotide cyclase"/>
    <property type="match status" value="1"/>
</dbReference>
<feature type="domain" description="GGDEF" evidence="3">
    <location>
        <begin position="279"/>
        <end position="416"/>
    </location>
</feature>
<evidence type="ECO:0000256" key="1">
    <source>
        <dbReference type="PROSITE-ProRule" id="PRU00244"/>
    </source>
</evidence>
<keyword evidence="1" id="KW-0472">Membrane</keyword>
<dbReference type="InterPro" id="IPR035919">
    <property type="entry name" value="EAL_sf"/>
</dbReference>
<feature type="transmembrane region" description="Helical" evidence="1">
    <location>
        <begin position="172"/>
        <end position="192"/>
    </location>
</feature>
<feature type="domain" description="EAL" evidence="2">
    <location>
        <begin position="425"/>
        <end position="675"/>
    </location>
</feature>
<dbReference type="Pfam" id="PF03707">
    <property type="entry name" value="MHYT"/>
    <property type="match status" value="2"/>
</dbReference>
<dbReference type="GO" id="GO:0016020">
    <property type="term" value="C:membrane"/>
    <property type="evidence" value="ECO:0007669"/>
    <property type="project" value="UniProtKB-UniRule"/>
</dbReference>
<dbReference type="InterPro" id="IPR001633">
    <property type="entry name" value="EAL_dom"/>
</dbReference>
<dbReference type="PROSITE" id="PS50883">
    <property type="entry name" value="EAL"/>
    <property type="match status" value="1"/>
</dbReference>
<keyword evidence="1" id="KW-0812">Transmembrane</keyword>
<evidence type="ECO:0000259" key="4">
    <source>
        <dbReference type="PROSITE" id="PS50924"/>
    </source>
</evidence>
<dbReference type="SMART" id="SM00267">
    <property type="entry name" value="GGDEF"/>
    <property type="match status" value="1"/>
</dbReference>
<dbReference type="Gene3D" id="3.30.70.270">
    <property type="match status" value="1"/>
</dbReference>
<dbReference type="CDD" id="cd01948">
    <property type="entry name" value="EAL"/>
    <property type="match status" value="1"/>
</dbReference>
<feature type="transmembrane region" description="Helical" evidence="1">
    <location>
        <begin position="111"/>
        <end position="134"/>
    </location>
</feature>
<dbReference type="RefSeq" id="WP_116493824.1">
    <property type="nucleotide sequence ID" value="NZ_QDFR01000001.1"/>
</dbReference>
<dbReference type="InterPro" id="IPR000160">
    <property type="entry name" value="GGDEF_dom"/>
</dbReference>
<dbReference type="PANTHER" id="PTHR44757">
    <property type="entry name" value="DIGUANYLATE CYCLASE DGCP"/>
    <property type="match status" value="1"/>
</dbReference>
<feature type="transmembrane region" description="Helical" evidence="1">
    <location>
        <begin position="82"/>
        <end position="104"/>
    </location>
</feature>
<accession>A0AA92HAK3</accession>
<protein>
    <submittedName>
        <fullName evidence="5">Bifunctional diguanylate cyclase/phosphodiesterase</fullName>
    </submittedName>
</protein>
<evidence type="ECO:0000313" key="6">
    <source>
        <dbReference type="Proteomes" id="UP000244335"/>
    </source>
</evidence>
<reference evidence="5 6" key="1">
    <citation type="submission" date="2018-04" db="EMBL/GenBank/DDBJ databases">
        <authorList>
            <person name="Hagen T."/>
        </authorList>
    </citation>
    <scope>NUCLEOTIDE SEQUENCE [LARGE SCALE GENOMIC DNA]</scope>
    <source>
        <strain evidence="5 6">TPD7009</strain>
    </source>
</reference>
<dbReference type="InterPro" id="IPR052155">
    <property type="entry name" value="Biofilm_reg_signaling"/>
</dbReference>
<feature type="transmembrane region" description="Helical" evidence="1">
    <location>
        <begin position="12"/>
        <end position="35"/>
    </location>
</feature>
<organism evidence="5 6">
    <name type="scientific">Rhizobium rhizogenes</name>
    <name type="common">Agrobacterium rhizogenes</name>
    <dbReference type="NCBI Taxonomy" id="359"/>
    <lineage>
        <taxon>Bacteria</taxon>
        <taxon>Pseudomonadati</taxon>
        <taxon>Pseudomonadota</taxon>
        <taxon>Alphaproteobacteria</taxon>
        <taxon>Hyphomicrobiales</taxon>
        <taxon>Rhizobiaceae</taxon>
        <taxon>Rhizobium/Agrobacterium group</taxon>
        <taxon>Rhizobium</taxon>
    </lineage>
</organism>
<dbReference type="CDD" id="cd01949">
    <property type="entry name" value="GGDEF"/>
    <property type="match status" value="1"/>
</dbReference>
<comment type="caution">
    <text evidence="5">The sequence shown here is derived from an EMBL/GenBank/DDBJ whole genome shotgun (WGS) entry which is preliminary data.</text>
</comment>
<dbReference type="AlphaFoldDB" id="A0AA92HAK3"/>
<evidence type="ECO:0000313" key="5">
    <source>
        <dbReference type="EMBL" id="PVE56569.1"/>
    </source>
</evidence>